<evidence type="ECO:0000256" key="2">
    <source>
        <dbReference type="ARBA" id="ARBA00010044"/>
    </source>
</evidence>
<accession>A0A1B4XHS4</accession>
<dbReference type="PANTHER" id="PTHR23076">
    <property type="entry name" value="METALLOPROTEASE M41 FTSH"/>
    <property type="match status" value="1"/>
</dbReference>
<dbReference type="SUPFAM" id="SSF52540">
    <property type="entry name" value="P-loop containing nucleoside triphosphate hydrolases"/>
    <property type="match status" value="1"/>
</dbReference>
<evidence type="ECO:0000256" key="5">
    <source>
        <dbReference type="ARBA" id="ARBA00022692"/>
    </source>
</evidence>
<keyword evidence="12 15" id="KW-0482">Metalloprotease</keyword>
<feature type="domain" description="AAA+ ATPase" evidence="18">
    <location>
        <begin position="187"/>
        <end position="326"/>
    </location>
</feature>
<dbReference type="FunFam" id="3.40.50.300:FF:000001">
    <property type="entry name" value="ATP-dependent zinc metalloprotease FtsH"/>
    <property type="match status" value="1"/>
</dbReference>
<dbReference type="AlphaFoldDB" id="A0A1B4XHS4"/>
<dbReference type="RefSeq" id="WP_096361111.1">
    <property type="nucleotide sequence ID" value="NZ_AP014879.1"/>
</dbReference>
<dbReference type="GO" id="GO:0006508">
    <property type="term" value="P:proteolysis"/>
    <property type="evidence" value="ECO:0007669"/>
    <property type="project" value="UniProtKB-KW"/>
</dbReference>
<dbReference type="InterPro" id="IPR000642">
    <property type="entry name" value="Peptidase_M41"/>
</dbReference>
<feature type="binding site" evidence="15">
    <location>
        <position position="417"/>
    </location>
    <ligand>
        <name>Zn(2+)</name>
        <dbReference type="ChEBI" id="CHEBI:29105"/>
        <note>catalytic</note>
    </ligand>
</feature>
<keyword evidence="8 15" id="KW-0378">Hydrolase</keyword>
<dbReference type="InterPro" id="IPR011546">
    <property type="entry name" value="Pept_M41_FtsH_extracell"/>
</dbReference>
<dbReference type="FunFam" id="1.10.8.60:FF:000001">
    <property type="entry name" value="ATP-dependent zinc metalloprotease FtsH"/>
    <property type="match status" value="1"/>
</dbReference>
<protein>
    <recommendedName>
        <fullName evidence="15">ATP-dependent zinc metalloprotease FtsH</fullName>
        <ecNumber evidence="15">3.4.24.-</ecNumber>
    </recommendedName>
</protein>
<evidence type="ECO:0000256" key="15">
    <source>
        <dbReference type="HAMAP-Rule" id="MF_01458"/>
    </source>
</evidence>
<dbReference type="EMBL" id="AP014879">
    <property type="protein sequence ID" value="BAV34362.1"/>
    <property type="molecule type" value="Genomic_DNA"/>
</dbReference>
<evidence type="ECO:0000256" key="3">
    <source>
        <dbReference type="ARBA" id="ARBA00022475"/>
    </source>
</evidence>
<evidence type="ECO:0000313" key="19">
    <source>
        <dbReference type="EMBL" id="BAV34362.1"/>
    </source>
</evidence>
<keyword evidence="7 15" id="KW-0547">Nucleotide-binding</keyword>
<dbReference type="Proteomes" id="UP000243180">
    <property type="component" value="Chromosome"/>
</dbReference>
<dbReference type="HAMAP" id="MF_01458">
    <property type="entry name" value="FtsH"/>
    <property type="match status" value="1"/>
</dbReference>
<evidence type="ECO:0000256" key="16">
    <source>
        <dbReference type="RuleBase" id="RU003651"/>
    </source>
</evidence>
<evidence type="ECO:0000256" key="17">
    <source>
        <dbReference type="SAM" id="MobiDB-lite"/>
    </source>
</evidence>
<dbReference type="Pfam" id="PF06480">
    <property type="entry name" value="FtsH_ext"/>
    <property type="match status" value="1"/>
</dbReference>
<feature type="binding site" evidence="15">
    <location>
        <position position="421"/>
    </location>
    <ligand>
        <name>Zn(2+)</name>
        <dbReference type="ChEBI" id="CHEBI:29105"/>
        <note>catalytic</note>
    </ligand>
</feature>
<comment type="function">
    <text evidence="15">Acts as a processive, ATP-dependent zinc metallopeptidase for both cytoplasmic and membrane proteins. Plays a role in the quality control of integral membrane proteins.</text>
</comment>
<feature type="region of interest" description="Disordered" evidence="17">
    <location>
        <begin position="594"/>
        <end position="635"/>
    </location>
</feature>
<evidence type="ECO:0000256" key="10">
    <source>
        <dbReference type="ARBA" id="ARBA00022840"/>
    </source>
</evidence>
<evidence type="ECO:0000256" key="14">
    <source>
        <dbReference type="ARBA" id="ARBA00061570"/>
    </source>
</evidence>
<dbReference type="Gene3D" id="1.10.8.60">
    <property type="match status" value="1"/>
</dbReference>
<dbReference type="GO" id="GO:0005524">
    <property type="term" value="F:ATP binding"/>
    <property type="evidence" value="ECO:0007669"/>
    <property type="project" value="UniProtKB-UniRule"/>
</dbReference>
<feature type="active site" evidence="15">
    <location>
        <position position="418"/>
    </location>
</feature>
<comment type="cofactor">
    <cofactor evidence="15">
        <name>Zn(2+)</name>
        <dbReference type="ChEBI" id="CHEBI:29105"/>
    </cofactor>
    <text evidence="15">Binds 1 zinc ion per subunit.</text>
</comment>
<dbReference type="GO" id="GO:0030163">
    <property type="term" value="P:protein catabolic process"/>
    <property type="evidence" value="ECO:0007669"/>
    <property type="project" value="UniProtKB-UniRule"/>
</dbReference>
<dbReference type="SUPFAM" id="SSF140990">
    <property type="entry name" value="FtsH protease domain-like"/>
    <property type="match status" value="1"/>
</dbReference>
<keyword evidence="4 15" id="KW-0645">Protease</keyword>
<feature type="binding site" evidence="15">
    <location>
        <position position="493"/>
    </location>
    <ligand>
        <name>Zn(2+)</name>
        <dbReference type="ChEBI" id="CHEBI:29105"/>
        <note>catalytic</note>
    </ligand>
</feature>
<dbReference type="PROSITE" id="PS00674">
    <property type="entry name" value="AAA"/>
    <property type="match status" value="1"/>
</dbReference>
<name>A0A1B4XHS4_9GAMM</name>
<dbReference type="SMART" id="SM00382">
    <property type="entry name" value="AAA"/>
    <property type="match status" value="1"/>
</dbReference>
<keyword evidence="10 15" id="KW-0067">ATP-binding</keyword>
<feature type="binding site" evidence="15">
    <location>
        <begin position="195"/>
        <end position="202"/>
    </location>
    <ligand>
        <name>ATP</name>
        <dbReference type="ChEBI" id="CHEBI:30616"/>
    </ligand>
</feature>
<evidence type="ECO:0000313" key="20">
    <source>
        <dbReference type="Proteomes" id="UP000243180"/>
    </source>
</evidence>
<dbReference type="Gene3D" id="3.30.720.210">
    <property type="match status" value="1"/>
</dbReference>
<keyword evidence="20" id="KW-1185">Reference proteome</keyword>
<dbReference type="KEGG" id="slim:SCL_2073"/>
<dbReference type="FunFam" id="1.20.58.760:FF:000001">
    <property type="entry name" value="ATP-dependent zinc metalloprotease FtsH"/>
    <property type="match status" value="1"/>
</dbReference>
<dbReference type="GO" id="GO:0008270">
    <property type="term" value="F:zinc ion binding"/>
    <property type="evidence" value="ECO:0007669"/>
    <property type="project" value="UniProtKB-UniRule"/>
</dbReference>
<dbReference type="InterPro" id="IPR005936">
    <property type="entry name" value="FtsH"/>
</dbReference>
<keyword evidence="9 15" id="KW-0862">Zinc</keyword>
<comment type="similarity">
    <text evidence="14 15">In the central section; belongs to the AAA ATPase family.</text>
</comment>
<dbReference type="Gene3D" id="3.40.50.300">
    <property type="entry name" value="P-loop containing nucleotide triphosphate hydrolases"/>
    <property type="match status" value="1"/>
</dbReference>
<evidence type="ECO:0000256" key="1">
    <source>
        <dbReference type="ARBA" id="ARBA00004370"/>
    </source>
</evidence>
<evidence type="ECO:0000256" key="4">
    <source>
        <dbReference type="ARBA" id="ARBA00022670"/>
    </source>
</evidence>
<dbReference type="InterPro" id="IPR037219">
    <property type="entry name" value="Peptidase_M41-like"/>
</dbReference>
<comment type="subunit">
    <text evidence="15">Homohexamer.</text>
</comment>
<evidence type="ECO:0000256" key="13">
    <source>
        <dbReference type="ARBA" id="ARBA00023136"/>
    </source>
</evidence>
<dbReference type="NCBIfam" id="TIGR01241">
    <property type="entry name" value="FtsH_fam"/>
    <property type="match status" value="1"/>
</dbReference>
<sequence>MNNLTKNLLLWLVIAIVLMSVFNNFGNRQPAARPMEYSTFIQKVRGDEVDRVTIQGREITGKMKSGENFTTYNPGDQQVFNDLIDHKVLFEGKPQEEQSLLLTIFINWFPLLLLVGVWVFFMRQMQGGMGGRGAMSFGKSKARMLSEEQNKITFDDVAGVEEAKEEVGELVEFLRDPSKFQKLGGRIPKGVLMTGSPGTGKTLLAKAIAGEAKVPFFSISGSDFVEMFVGVGASRVRDMFEQAKKHAPCIIFIDEIDAVGRQRGAGLGGGHDEREQTLNQLLVEMDGFEGTEGVIVIAATNRPDVLDPALLRPGRFDRQVYVPLPDIRGREQILKVHMRKVPVSDDVDANIIARGTPGFSGADLANLVNEAALFAARANKRLVDMQDFEKAKDKVIMGAERRSIVMPEKERMNTAYHESGHAVVAKSLPNTDPVHKVTIIPRGRALGVTMQLPTEDRYSHDRESLLSTIAVLMGGRIAEEVFMHQMTTGAANDFERATDLARNMVMRWGMSDVLGTRVYGDNQSEVFLGRDVMTHKNMSNAVAEVVDREIRRIIDEQYAKARAIIEENHEKVERMARALLEWETLEADQIEDIMMGREPRPPAGTSGSPKGDAGSPKKPSGKAVKPRLDSPAGEH</sequence>
<organism evidence="19 20">
    <name type="scientific">Sulfuricaulis limicola</name>
    <dbReference type="NCBI Taxonomy" id="1620215"/>
    <lineage>
        <taxon>Bacteria</taxon>
        <taxon>Pseudomonadati</taxon>
        <taxon>Pseudomonadota</taxon>
        <taxon>Gammaproteobacteria</taxon>
        <taxon>Acidiferrobacterales</taxon>
        <taxon>Acidiferrobacteraceae</taxon>
        <taxon>Sulfuricaulis</taxon>
    </lineage>
</organism>
<dbReference type="OrthoDB" id="9809379at2"/>
<keyword evidence="13 15" id="KW-0472">Membrane</keyword>
<dbReference type="GO" id="GO:0016887">
    <property type="term" value="F:ATP hydrolysis activity"/>
    <property type="evidence" value="ECO:0007669"/>
    <property type="project" value="UniProtKB-UniRule"/>
</dbReference>
<keyword evidence="11 15" id="KW-1133">Transmembrane helix</keyword>
<comment type="similarity">
    <text evidence="2 15">In the C-terminal section; belongs to the peptidase M41 family.</text>
</comment>
<keyword evidence="5 15" id="KW-0812">Transmembrane</keyword>
<dbReference type="FunCoup" id="A0A1B4XHS4">
    <property type="interactions" value="493"/>
</dbReference>
<feature type="transmembrane region" description="Helical" evidence="15">
    <location>
        <begin position="100"/>
        <end position="122"/>
    </location>
</feature>
<dbReference type="InterPro" id="IPR041569">
    <property type="entry name" value="AAA_lid_3"/>
</dbReference>
<dbReference type="Gene3D" id="1.20.58.760">
    <property type="entry name" value="Peptidase M41"/>
    <property type="match status" value="1"/>
</dbReference>
<evidence type="ECO:0000256" key="11">
    <source>
        <dbReference type="ARBA" id="ARBA00022989"/>
    </source>
</evidence>
<evidence type="ECO:0000256" key="9">
    <source>
        <dbReference type="ARBA" id="ARBA00022833"/>
    </source>
</evidence>
<feature type="transmembrane region" description="Helical" evidence="15">
    <location>
        <begin position="7"/>
        <end position="25"/>
    </location>
</feature>
<dbReference type="InterPro" id="IPR003593">
    <property type="entry name" value="AAA+_ATPase"/>
</dbReference>
<dbReference type="InParanoid" id="A0A1B4XHS4"/>
<proteinExistence type="inferred from homology"/>
<dbReference type="Pfam" id="PF17862">
    <property type="entry name" value="AAA_lid_3"/>
    <property type="match status" value="1"/>
</dbReference>
<dbReference type="InterPro" id="IPR003959">
    <property type="entry name" value="ATPase_AAA_core"/>
</dbReference>
<dbReference type="GO" id="GO:0005886">
    <property type="term" value="C:plasma membrane"/>
    <property type="evidence" value="ECO:0007669"/>
    <property type="project" value="UniProtKB-SubCell"/>
</dbReference>
<feature type="compositionally biased region" description="Basic and acidic residues" evidence="17">
    <location>
        <begin position="626"/>
        <end position="635"/>
    </location>
</feature>
<keyword evidence="6 15" id="KW-0479">Metal-binding</keyword>
<evidence type="ECO:0000256" key="12">
    <source>
        <dbReference type="ARBA" id="ARBA00023049"/>
    </source>
</evidence>
<dbReference type="GO" id="GO:0004222">
    <property type="term" value="F:metalloendopeptidase activity"/>
    <property type="evidence" value="ECO:0007669"/>
    <property type="project" value="InterPro"/>
</dbReference>
<evidence type="ECO:0000256" key="7">
    <source>
        <dbReference type="ARBA" id="ARBA00022741"/>
    </source>
</evidence>
<dbReference type="PANTHER" id="PTHR23076:SF97">
    <property type="entry name" value="ATP-DEPENDENT ZINC METALLOPROTEASE YME1L1"/>
    <property type="match status" value="1"/>
</dbReference>
<evidence type="ECO:0000256" key="8">
    <source>
        <dbReference type="ARBA" id="ARBA00022801"/>
    </source>
</evidence>
<evidence type="ECO:0000256" key="6">
    <source>
        <dbReference type="ARBA" id="ARBA00022723"/>
    </source>
</evidence>
<dbReference type="Pfam" id="PF01434">
    <property type="entry name" value="Peptidase_M41"/>
    <property type="match status" value="1"/>
</dbReference>
<evidence type="ECO:0000259" key="18">
    <source>
        <dbReference type="SMART" id="SM00382"/>
    </source>
</evidence>
<dbReference type="GO" id="GO:0004176">
    <property type="term" value="F:ATP-dependent peptidase activity"/>
    <property type="evidence" value="ECO:0007669"/>
    <property type="project" value="InterPro"/>
</dbReference>
<dbReference type="CDD" id="cd19501">
    <property type="entry name" value="RecA-like_FtsH"/>
    <property type="match status" value="1"/>
</dbReference>
<reference evidence="19 20" key="1">
    <citation type="submission" date="2015-05" db="EMBL/GenBank/DDBJ databases">
        <title>Complete genome sequence of a sulfur-oxidizing gammaproteobacterium strain HA5.</title>
        <authorList>
            <person name="Miura A."/>
            <person name="Kojima H."/>
            <person name="Fukui M."/>
        </authorList>
    </citation>
    <scope>NUCLEOTIDE SEQUENCE [LARGE SCALE GENOMIC DNA]</scope>
    <source>
        <strain evidence="19 20">HA5</strain>
    </source>
</reference>
<dbReference type="InterPro" id="IPR027417">
    <property type="entry name" value="P-loop_NTPase"/>
</dbReference>
<comment type="similarity">
    <text evidence="16">Belongs to the AAA ATPase family.</text>
</comment>
<dbReference type="Pfam" id="PF00004">
    <property type="entry name" value="AAA"/>
    <property type="match status" value="1"/>
</dbReference>
<dbReference type="EC" id="3.4.24.-" evidence="15"/>
<gene>
    <name evidence="15" type="primary">ftsH</name>
    <name evidence="19" type="ORF">SCL_2073</name>
</gene>
<dbReference type="InterPro" id="IPR003960">
    <property type="entry name" value="ATPase_AAA_CS"/>
</dbReference>
<keyword evidence="3 15" id="KW-1003">Cell membrane</keyword>
<comment type="subcellular location">
    <subcellularLocation>
        <location evidence="15">Cell membrane</location>
        <topology evidence="15">Multi-pass membrane protein</topology>
        <orientation evidence="15">Cytoplasmic side</orientation>
    </subcellularLocation>
    <subcellularLocation>
        <location evidence="1">Membrane</location>
    </subcellularLocation>
</comment>